<accession>A0A9P6EQJ8</accession>
<dbReference type="OrthoDB" id="5424209at2759"/>
<sequence>MPEQMTGRNIPSTPMELVIYLYDDKDHKYREAFSAVGDSGSVVTDIDNQTVGIINGSTGEEDNIDLTYATLNYSIEQCINVFPRLIFTHS</sequence>
<gene>
    <name evidence="1" type="ORF">CPB83DRAFT_845763</name>
</gene>
<evidence type="ECO:0000313" key="1">
    <source>
        <dbReference type="EMBL" id="KAF9533067.1"/>
    </source>
</evidence>
<proteinExistence type="predicted"/>
<dbReference type="AlphaFoldDB" id="A0A9P6EQJ8"/>
<organism evidence="1 2">
    <name type="scientific">Crepidotus variabilis</name>
    <dbReference type="NCBI Taxonomy" id="179855"/>
    <lineage>
        <taxon>Eukaryota</taxon>
        <taxon>Fungi</taxon>
        <taxon>Dikarya</taxon>
        <taxon>Basidiomycota</taxon>
        <taxon>Agaricomycotina</taxon>
        <taxon>Agaricomycetes</taxon>
        <taxon>Agaricomycetidae</taxon>
        <taxon>Agaricales</taxon>
        <taxon>Agaricineae</taxon>
        <taxon>Crepidotaceae</taxon>
        <taxon>Crepidotus</taxon>
    </lineage>
</organism>
<protein>
    <submittedName>
        <fullName evidence="1">Uncharacterized protein</fullName>
    </submittedName>
</protein>
<dbReference type="Proteomes" id="UP000807306">
    <property type="component" value="Unassembled WGS sequence"/>
</dbReference>
<reference evidence="1" key="1">
    <citation type="submission" date="2020-11" db="EMBL/GenBank/DDBJ databases">
        <authorList>
            <consortium name="DOE Joint Genome Institute"/>
            <person name="Ahrendt S."/>
            <person name="Riley R."/>
            <person name="Andreopoulos W."/>
            <person name="Labutti K."/>
            <person name="Pangilinan J."/>
            <person name="Ruiz-Duenas F.J."/>
            <person name="Barrasa J.M."/>
            <person name="Sanchez-Garcia M."/>
            <person name="Camarero S."/>
            <person name="Miyauchi S."/>
            <person name="Serrano A."/>
            <person name="Linde D."/>
            <person name="Babiker R."/>
            <person name="Drula E."/>
            <person name="Ayuso-Fernandez I."/>
            <person name="Pacheco R."/>
            <person name="Padilla G."/>
            <person name="Ferreira P."/>
            <person name="Barriuso J."/>
            <person name="Kellner H."/>
            <person name="Castanera R."/>
            <person name="Alfaro M."/>
            <person name="Ramirez L."/>
            <person name="Pisabarro A.G."/>
            <person name="Kuo A."/>
            <person name="Tritt A."/>
            <person name="Lipzen A."/>
            <person name="He G."/>
            <person name="Yan M."/>
            <person name="Ng V."/>
            <person name="Cullen D."/>
            <person name="Martin F."/>
            <person name="Rosso M.-N."/>
            <person name="Henrissat B."/>
            <person name="Hibbett D."/>
            <person name="Martinez A.T."/>
            <person name="Grigoriev I.V."/>
        </authorList>
    </citation>
    <scope>NUCLEOTIDE SEQUENCE</scope>
    <source>
        <strain evidence="1">CBS 506.95</strain>
    </source>
</reference>
<dbReference type="EMBL" id="MU157829">
    <property type="protein sequence ID" value="KAF9533067.1"/>
    <property type="molecule type" value="Genomic_DNA"/>
</dbReference>
<name>A0A9P6EQJ8_9AGAR</name>
<comment type="caution">
    <text evidence="1">The sequence shown here is derived from an EMBL/GenBank/DDBJ whole genome shotgun (WGS) entry which is preliminary data.</text>
</comment>
<keyword evidence="2" id="KW-1185">Reference proteome</keyword>
<evidence type="ECO:0000313" key="2">
    <source>
        <dbReference type="Proteomes" id="UP000807306"/>
    </source>
</evidence>